<protein>
    <submittedName>
        <fullName evidence="2">Pyridoxamine 5'-phosphate oxidase family protein</fullName>
    </submittedName>
</protein>
<dbReference type="Gene3D" id="2.30.110.10">
    <property type="entry name" value="Electron Transport, Fmn-binding Protein, Chain A"/>
    <property type="match status" value="1"/>
</dbReference>
<evidence type="ECO:0000313" key="2">
    <source>
        <dbReference type="EMBL" id="MFD1983848.1"/>
    </source>
</evidence>
<reference evidence="3" key="1">
    <citation type="journal article" date="2019" name="Int. J. Syst. Evol. Microbiol.">
        <title>The Global Catalogue of Microorganisms (GCM) 10K type strain sequencing project: providing services to taxonomists for standard genome sequencing and annotation.</title>
        <authorList>
            <consortium name="The Broad Institute Genomics Platform"/>
            <consortium name="The Broad Institute Genome Sequencing Center for Infectious Disease"/>
            <person name="Wu L."/>
            <person name="Ma J."/>
        </authorList>
    </citation>
    <scope>NUCLEOTIDE SEQUENCE [LARGE SCALE GENOMIC DNA]</scope>
    <source>
        <strain evidence="3">CGMCC 1.16225</strain>
    </source>
</reference>
<dbReference type="InterPro" id="IPR052917">
    <property type="entry name" value="Stress-Dev_Protein"/>
</dbReference>
<gene>
    <name evidence="2" type="ORF">ACFSOZ_14400</name>
</gene>
<dbReference type="EMBL" id="JBHUGZ010000010">
    <property type="protein sequence ID" value="MFD1983848.1"/>
    <property type="molecule type" value="Genomic_DNA"/>
</dbReference>
<dbReference type="InterPro" id="IPR012349">
    <property type="entry name" value="Split_barrel_FMN-bd"/>
</dbReference>
<dbReference type="Pfam" id="PF16242">
    <property type="entry name" value="Pyrid_ox_like"/>
    <property type="match status" value="1"/>
</dbReference>
<name>A0ABW4UBE2_9HYPH</name>
<accession>A0ABW4UBE2</accession>
<proteinExistence type="predicted"/>
<dbReference type="SUPFAM" id="SSF50475">
    <property type="entry name" value="FMN-binding split barrel"/>
    <property type="match status" value="1"/>
</dbReference>
<evidence type="ECO:0000259" key="1">
    <source>
        <dbReference type="Pfam" id="PF16242"/>
    </source>
</evidence>
<dbReference type="PANTHER" id="PTHR34818:SF1">
    <property type="entry name" value="PROTEIN BLI-3"/>
    <property type="match status" value="1"/>
</dbReference>
<keyword evidence="3" id="KW-1185">Reference proteome</keyword>
<dbReference type="InterPro" id="IPR038725">
    <property type="entry name" value="YdaG_split_barrel_FMN-bd"/>
</dbReference>
<feature type="domain" description="General stress protein FMN-binding split barrel" evidence="1">
    <location>
        <begin position="8"/>
        <end position="142"/>
    </location>
</feature>
<evidence type="ECO:0000313" key="3">
    <source>
        <dbReference type="Proteomes" id="UP001597405"/>
    </source>
</evidence>
<organism evidence="2 3">
    <name type="scientific">Mesorhizobium newzealandense</name>
    <dbReference type="NCBI Taxonomy" id="1300302"/>
    <lineage>
        <taxon>Bacteria</taxon>
        <taxon>Pseudomonadati</taxon>
        <taxon>Pseudomonadota</taxon>
        <taxon>Alphaproteobacteria</taxon>
        <taxon>Hyphomicrobiales</taxon>
        <taxon>Phyllobacteriaceae</taxon>
        <taxon>Mesorhizobium</taxon>
    </lineage>
</organism>
<dbReference type="PANTHER" id="PTHR34818">
    <property type="entry name" value="PROTEIN BLI-3"/>
    <property type="match status" value="1"/>
</dbReference>
<dbReference type="Proteomes" id="UP001597405">
    <property type="component" value="Unassembled WGS sequence"/>
</dbReference>
<sequence>MPTPAELKTKFWASLKSDMTMMIGLDNSKVIPRPMTAQTETDGNGPIWFFTAKDTELVQGLTGSSKATATFTSKGHDLFATVQGNLWLDNDRATIDRLWNRFVAAWFEGGKDDPKLALLRFDPREAEIWLDGSSIMAGMKMLLGFEPKDEYKDNVAKVEL</sequence>
<comment type="caution">
    <text evidence="2">The sequence shown here is derived from an EMBL/GenBank/DDBJ whole genome shotgun (WGS) entry which is preliminary data.</text>
</comment>
<dbReference type="RefSeq" id="WP_379098947.1">
    <property type="nucleotide sequence ID" value="NZ_JBHUGZ010000010.1"/>
</dbReference>